<organism evidence="1 2">
    <name type="scientific">Heterodera trifolii</name>
    <dbReference type="NCBI Taxonomy" id="157864"/>
    <lineage>
        <taxon>Eukaryota</taxon>
        <taxon>Metazoa</taxon>
        <taxon>Ecdysozoa</taxon>
        <taxon>Nematoda</taxon>
        <taxon>Chromadorea</taxon>
        <taxon>Rhabditida</taxon>
        <taxon>Tylenchina</taxon>
        <taxon>Tylenchomorpha</taxon>
        <taxon>Tylenchoidea</taxon>
        <taxon>Heteroderidae</taxon>
        <taxon>Heteroderinae</taxon>
        <taxon>Heterodera</taxon>
    </lineage>
</organism>
<reference evidence="1 2" key="1">
    <citation type="submission" date="2024-10" db="EMBL/GenBank/DDBJ databases">
        <authorList>
            <person name="Kim D."/>
        </authorList>
    </citation>
    <scope>NUCLEOTIDE SEQUENCE [LARGE SCALE GENOMIC DNA]</scope>
    <source>
        <strain evidence="1">BH-2024</strain>
    </source>
</reference>
<sequence length="108" mass="12716">MRQSICKTFGERRGDKTTYGIEVFGMNMFKEMMEKRSGQQQTTAWEILNSFYDSLLPSERSAEFVIEKIDDDKFFNFGLNAREGGRFRHILDCSATAKCVFIYIFKYF</sequence>
<proteinExistence type="predicted"/>
<accession>A0ABD2L5G6</accession>
<gene>
    <name evidence="1" type="ORF">niasHT_019326</name>
</gene>
<dbReference type="Proteomes" id="UP001620626">
    <property type="component" value="Unassembled WGS sequence"/>
</dbReference>
<keyword evidence="2" id="KW-1185">Reference proteome</keyword>
<comment type="caution">
    <text evidence="1">The sequence shown here is derived from an EMBL/GenBank/DDBJ whole genome shotgun (WGS) entry which is preliminary data.</text>
</comment>
<dbReference type="EMBL" id="JBICBT010000539">
    <property type="protein sequence ID" value="KAL3110465.1"/>
    <property type="molecule type" value="Genomic_DNA"/>
</dbReference>
<dbReference type="AlphaFoldDB" id="A0ABD2L5G6"/>
<protein>
    <submittedName>
        <fullName evidence="1">Uncharacterized protein</fullName>
    </submittedName>
</protein>
<evidence type="ECO:0000313" key="2">
    <source>
        <dbReference type="Proteomes" id="UP001620626"/>
    </source>
</evidence>
<name>A0ABD2L5G6_9BILA</name>
<evidence type="ECO:0000313" key="1">
    <source>
        <dbReference type="EMBL" id="KAL3110465.1"/>
    </source>
</evidence>